<gene>
    <name evidence="2" type="ORF">GTOL_11559</name>
</gene>
<dbReference type="Gene3D" id="3.40.30.10">
    <property type="entry name" value="Glutaredoxin"/>
    <property type="match status" value="1"/>
</dbReference>
<dbReference type="GO" id="GO:0016853">
    <property type="term" value="F:isomerase activity"/>
    <property type="evidence" value="ECO:0007669"/>
    <property type="project" value="UniProtKB-KW"/>
</dbReference>
<accession>A0A916NHR5</accession>
<dbReference type="InterPro" id="IPR001853">
    <property type="entry name" value="DSBA-like_thioredoxin_dom"/>
</dbReference>
<dbReference type="InterPro" id="IPR036249">
    <property type="entry name" value="Thioredoxin-like_sf"/>
</dbReference>
<proteinExistence type="predicted"/>
<dbReference type="PANTHER" id="PTHR13887">
    <property type="entry name" value="GLUTATHIONE S-TRANSFERASE KAPPA"/>
    <property type="match status" value="1"/>
</dbReference>
<keyword evidence="3" id="KW-1185">Reference proteome</keyword>
<evidence type="ECO:0000313" key="3">
    <source>
        <dbReference type="Proteomes" id="UP000742786"/>
    </source>
</evidence>
<protein>
    <submittedName>
        <fullName evidence="2">DsbA family dithiol-disulfide isomerase</fullName>
    </submittedName>
</protein>
<name>A0A916NHR5_9PROT</name>
<dbReference type="CDD" id="cd03024">
    <property type="entry name" value="DsbA_FrnE"/>
    <property type="match status" value="1"/>
</dbReference>
<organism evidence="2 3">
    <name type="scientific">Georgfuchsia toluolica</name>
    <dbReference type="NCBI Taxonomy" id="424218"/>
    <lineage>
        <taxon>Bacteria</taxon>
        <taxon>Pseudomonadati</taxon>
        <taxon>Pseudomonadota</taxon>
        <taxon>Betaproteobacteria</taxon>
        <taxon>Nitrosomonadales</taxon>
        <taxon>Sterolibacteriaceae</taxon>
        <taxon>Georgfuchsia</taxon>
    </lineage>
</organism>
<keyword evidence="2" id="KW-0413">Isomerase</keyword>
<sequence>MNAQLTVEVYFDLICPWCLIGSRNLHAALAELRSLEPGIDAEILWHSVPLLPDIPNGGVPYDEFYLRRLGSREAIAARRAQVQATARNAGLAIQFDRIRMMPSTLPGHRLIAAAAARQLPLDALIDRLFVAYFLEGQDIGSLEVLTRIGSEYGLDADTVADCYNGRAGQDFLTTGTARHAVNGVPFYVINRRFPVSGAVSAAVLLDAARKSLVLAPH</sequence>
<dbReference type="RefSeq" id="WP_220635612.1">
    <property type="nucleotide sequence ID" value="NZ_CAJQUM010000001.1"/>
</dbReference>
<dbReference type="PANTHER" id="PTHR13887:SF41">
    <property type="entry name" value="THIOREDOXIN SUPERFAMILY PROTEIN"/>
    <property type="match status" value="1"/>
</dbReference>
<dbReference type="GO" id="GO:0016491">
    <property type="term" value="F:oxidoreductase activity"/>
    <property type="evidence" value="ECO:0007669"/>
    <property type="project" value="InterPro"/>
</dbReference>
<evidence type="ECO:0000313" key="2">
    <source>
        <dbReference type="EMBL" id="CAG4883676.1"/>
    </source>
</evidence>
<feature type="domain" description="DSBA-like thioredoxin" evidence="1">
    <location>
        <begin position="6"/>
        <end position="207"/>
    </location>
</feature>
<evidence type="ECO:0000259" key="1">
    <source>
        <dbReference type="Pfam" id="PF01323"/>
    </source>
</evidence>
<dbReference type="EMBL" id="CAJQUM010000001">
    <property type="protein sequence ID" value="CAG4883676.1"/>
    <property type="molecule type" value="Genomic_DNA"/>
</dbReference>
<dbReference type="Proteomes" id="UP000742786">
    <property type="component" value="Unassembled WGS sequence"/>
</dbReference>
<dbReference type="Pfam" id="PF01323">
    <property type="entry name" value="DSBA"/>
    <property type="match status" value="1"/>
</dbReference>
<dbReference type="AlphaFoldDB" id="A0A916NHR5"/>
<comment type="caution">
    <text evidence="2">The sequence shown here is derived from an EMBL/GenBank/DDBJ whole genome shotgun (WGS) entry which is preliminary data.</text>
</comment>
<reference evidence="2" key="1">
    <citation type="submission" date="2021-04" db="EMBL/GenBank/DDBJ databases">
        <authorList>
            <person name="Hornung B."/>
        </authorList>
    </citation>
    <scope>NUCLEOTIDE SEQUENCE</scope>
    <source>
        <strain evidence="2">G5G6</strain>
    </source>
</reference>
<dbReference type="SUPFAM" id="SSF52833">
    <property type="entry name" value="Thioredoxin-like"/>
    <property type="match status" value="1"/>
</dbReference>